<dbReference type="KEGG" id="yey:Y11_13981"/>
<proteinExistence type="predicted"/>
<dbReference type="EMBL" id="FR729477">
    <property type="protein sequence ID" value="CBY26783.1"/>
    <property type="molecule type" value="Genomic_DNA"/>
</dbReference>
<name>A0A0H3NP20_YERE1</name>
<evidence type="ECO:0000313" key="2">
    <source>
        <dbReference type="Proteomes" id="UP000008084"/>
    </source>
</evidence>
<evidence type="ECO:0000313" key="1">
    <source>
        <dbReference type="EMBL" id="CBY26783.1"/>
    </source>
</evidence>
<gene>
    <name evidence="1" type="ordered locus">Y11_13981</name>
</gene>
<dbReference type="HOGENOM" id="CLU_3049525_0_0_6"/>
<dbReference type="Proteomes" id="UP000008084">
    <property type="component" value="Chromosome"/>
</dbReference>
<reference evidence="1 2" key="1">
    <citation type="journal article" date="2011" name="J. Bacteriol.">
        <title>Complete genome sequence of Yersinia enterocolitica subsp. palearctica serogroup O:3.</title>
        <authorList>
            <person name="Batzilla J."/>
            <person name="Hoper D."/>
            <person name="Antonenka U."/>
            <person name="Heesemann J."/>
            <person name="Rakin A."/>
        </authorList>
    </citation>
    <scope>NUCLEOTIDE SEQUENCE [LARGE SCALE GENOMIC DNA]</scope>
    <source>
        <strain evidence="2">DSM 13030 / CIP 106945 / Y11</strain>
    </source>
</reference>
<sequence>MFFIESTSKIKQNDYVITFNDSAPGKVFLSRAFYYPLYSPALFLTCIYNKISDY</sequence>
<protein>
    <submittedName>
        <fullName evidence="1">Uncharacterized protein</fullName>
    </submittedName>
</protein>
<organism evidence="1 2">
    <name type="scientific">Yersinia enterocolitica subsp. palearctica serotype O:3 (strain DSM 13030 / CIP 106945 / Y11)</name>
    <dbReference type="NCBI Taxonomy" id="930944"/>
    <lineage>
        <taxon>Bacteria</taxon>
        <taxon>Pseudomonadati</taxon>
        <taxon>Pseudomonadota</taxon>
        <taxon>Gammaproteobacteria</taxon>
        <taxon>Enterobacterales</taxon>
        <taxon>Yersiniaceae</taxon>
        <taxon>Yersinia</taxon>
    </lineage>
</organism>
<dbReference type="AlphaFoldDB" id="A0A0H3NP20"/>
<accession>A0A0H3NP20</accession>